<comment type="caution">
    <text evidence="3">The sequence shown here is derived from an EMBL/GenBank/DDBJ whole genome shotgun (WGS) entry which is preliminary data.</text>
</comment>
<gene>
    <name evidence="3" type="ORF">FHP91_08960</name>
</gene>
<proteinExistence type="predicted"/>
<dbReference type="SUPFAM" id="SSF51344">
    <property type="entry name" value="Epsilon subunit of F1F0-ATP synthase N-terminal domain"/>
    <property type="match status" value="1"/>
</dbReference>
<evidence type="ECO:0000256" key="1">
    <source>
        <dbReference type="ARBA" id="ARBA00023196"/>
    </source>
</evidence>
<accession>A0A557QY01</accession>
<dbReference type="Proteomes" id="UP000319502">
    <property type="component" value="Unassembled WGS sequence"/>
</dbReference>
<dbReference type="InterPro" id="IPR036771">
    <property type="entry name" value="ATPsynth_dsu/esu_N"/>
</dbReference>
<evidence type="ECO:0000313" key="4">
    <source>
        <dbReference type="Proteomes" id="UP000319502"/>
    </source>
</evidence>
<keyword evidence="1" id="KW-0139">CF(1)</keyword>
<name>A0A557QY01_9RHOO</name>
<dbReference type="OrthoDB" id="8546953at2"/>
<protein>
    <submittedName>
        <fullName evidence="3">F0F1 ATP synthase subunit epsilon</fullName>
    </submittedName>
</protein>
<dbReference type="InterPro" id="IPR024037">
    <property type="entry name" value="Alt_ATP_synth_F1_esu"/>
</dbReference>
<reference evidence="3 4" key="1">
    <citation type="submission" date="2019-07" db="EMBL/GenBank/DDBJ databases">
        <title>The pathways for chlorine oxyanion respiration interact through the shared metabolite chlorate.</title>
        <authorList>
            <person name="Barnum T.P."/>
            <person name="Cheng Y."/>
            <person name="Hill K.A."/>
            <person name="Lucas L.N."/>
            <person name="Carlson H.K."/>
            <person name="Coates J.D."/>
        </authorList>
    </citation>
    <scope>NUCLEOTIDE SEQUENCE [LARGE SCALE GENOMIC DNA]</scope>
    <source>
        <strain evidence="3 4">SFB-3</strain>
    </source>
</reference>
<feature type="domain" description="ATP synthase F1 complex delta/epsilon subunit N-terminal" evidence="2">
    <location>
        <begin position="1"/>
        <end position="81"/>
    </location>
</feature>
<dbReference type="GO" id="GO:0015986">
    <property type="term" value="P:proton motive force-driven ATP synthesis"/>
    <property type="evidence" value="ECO:0007669"/>
    <property type="project" value="InterPro"/>
</dbReference>
<keyword evidence="1" id="KW-0066">ATP synthesis</keyword>
<organism evidence="3 4">
    <name type="scientific">Denitromonas halophila</name>
    <dbReference type="NCBI Taxonomy" id="1629404"/>
    <lineage>
        <taxon>Bacteria</taxon>
        <taxon>Pseudomonadati</taxon>
        <taxon>Pseudomonadota</taxon>
        <taxon>Betaproteobacteria</taxon>
        <taxon>Rhodocyclales</taxon>
        <taxon>Zoogloeaceae</taxon>
        <taxon>Denitromonas</taxon>
    </lineage>
</organism>
<dbReference type="RefSeq" id="WP_144309238.1">
    <property type="nucleotide sequence ID" value="NZ_VMNK01000006.1"/>
</dbReference>
<dbReference type="NCBIfam" id="NF004871">
    <property type="entry name" value="PRK06228.1"/>
    <property type="match status" value="1"/>
</dbReference>
<dbReference type="InterPro" id="IPR020546">
    <property type="entry name" value="ATP_synth_F1_dsu/esu_N"/>
</dbReference>
<dbReference type="Pfam" id="PF02823">
    <property type="entry name" value="ATP-synt_DE_N"/>
    <property type="match status" value="1"/>
</dbReference>
<sequence length="129" mass="13847">MKLKILLPDRIFADIGGVSRIVAESVDGAFGLLPRRLDCAVALAPGILLYETEADGEVCVAVDQGVLVKAGAEVRVSVRNAMAGTDLGSLREAVDREFLALDAQEKTLRDALNKLEGTLVRRLAEFSHD</sequence>
<dbReference type="EMBL" id="VMNK01000006">
    <property type="protein sequence ID" value="TVO57785.1"/>
    <property type="molecule type" value="Genomic_DNA"/>
</dbReference>
<evidence type="ECO:0000259" key="2">
    <source>
        <dbReference type="Pfam" id="PF02823"/>
    </source>
</evidence>
<dbReference type="AlphaFoldDB" id="A0A557QY01"/>
<dbReference type="Gene3D" id="2.60.15.10">
    <property type="entry name" value="F0F1 ATP synthase delta/epsilon subunit, N-terminal"/>
    <property type="match status" value="1"/>
</dbReference>
<dbReference type="NCBIfam" id="TIGR03166">
    <property type="entry name" value="alt_F1F0_F1_eps"/>
    <property type="match status" value="1"/>
</dbReference>
<keyword evidence="4" id="KW-1185">Reference proteome</keyword>
<evidence type="ECO:0000313" key="3">
    <source>
        <dbReference type="EMBL" id="TVO57785.1"/>
    </source>
</evidence>
<dbReference type="GO" id="GO:0045259">
    <property type="term" value="C:proton-transporting ATP synthase complex"/>
    <property type="evidence" value="ECO:0007669"/>
    <property type="project" value="UniProtKB-KW"/>
</dbReference>